<dbReference type="InterPro" id="IPR005069">
    <property type="entry name" value="Nucl-diP-sugar_transferase"/>
</dbReference>
<dbReference type="EMBL" id="CM016762">
    <property type="protein sequence ID" value="TMS39815.1"/>
    <property type="molecule type" value="Genomic_DNA"/>
</dbReference>
<name>A0A4U8V398_STECR</name>
<evidence type="ECO:0000259" key="2">
    <source>
        <dbReference type="Pfam" id="PF03407"/>
    </source>
</evidence>
<dbReference type="PANTHER" id="PTHR31967">
    <property type="entry name" value="GROUNDHOG (HEDGEHOG-LIKE FAMILY)-RELATED"/>
    <property type="match status" value="1"/>
</dbReference>
<reference evidence="3 4" key="2">
    <citation type="journal article" date="2019" name="G3 (Bethesda)">
        <title>Hybrid Assembly of the Genome of the Entomopathogenic Nematode Steinernema carpocapsae Identifies the X-Chromosome.</title>
        <authorList>
            <person name="Serra L."/>
            <person name="Macchietto M."/>
            <person name="Macias-Munoz A."/>
            <person name="McGill C.J."/>
            <person name="Rodriguez I.M."/>
            <person name="Rodriguez B."/>
            <person name="Murad R."/>
            <person name="Mortazavi A."/>
        </authorList>
    </citation>
    <scope>NUCLEOTIDE SEQUENCE [LARGE SCALE GENOMIC DNA]</scope>
    <source>
        <strain evidence="3 4">ALL</strain>
    </source>
</reference>
<protein>
    <recommendedName>
        <fullName evidence="2">Nucleotide-diphospho-sugar transferase domain-containing protein</fullName>
    </recommendedName>
</protein>
<dbReference type="PANTHER" id="PTHR31967:SF4">
    <property type="entry name" value="NUCLEOTIDE-DIPHOSPHO-SUGAR TRANSFERASE DOMAIN-CONTAINING PROTEIN"/>
    <property type="match status" value="1"/>
</dbReference>
<evidence type="ECO:0000256" key="1">
    <source>
        <dbReference type="SAM" id="SignalP"/>
    </source>
</evidence>
<evidence type="ECO:0000313" key="3">
    <source>
        <dbReference type="EMBL" id="TMS39815.1"/>
    </source>
</evidence>
<feature type="signal peptide" evidence="1">
    <location>
        <begin position="1"/>
        <end position="24"/>
    </location>
</feature>
<dbReference type="Pfam" id="PF03407">
    <property type="entry name" value="Nucleotid_trans"/>
    <property type="match status" value="1"/>
</dbReference>
<dbReference type="Proteomes" id="UP000298663">
    <property type="component" value="Chromosome X"/>
</dbReference>
<evidence type="ECO:0000313" key="4">
    <source>
        <dbReference type="Proteomes" id="UP000298663"/>
    </source>
</evidence>
<reference evidence="3 4" key="1">
    <citation type="journal article" date="2015" name="Genome Biol.">
        <title>Comparative genomics of Steinernema reveals deeply conserved gene regulatory networks.</title>
        <authorList>
            <person name="Dillman A.R."/>
            <person name="Macchietto M."/>
            <person name="Porter C.F."/>
            <person name="Rogers A."/>
            <person name="Williams B."/>
            <person name="Antoshechkin I."/>
            <person name="Lee M.M."/>
            <person name="Goodwin Z."/>
            <person name="Lu X."/>
            <person name="Lewis E.E."/>
            <person name="Goodrich-Blair H."/>
            <person name="Stock S.P."/>
            <person name="Adams B.J."/>
            <person name="Sternberg P.W."/>
            <person name="Mortazavi A."/>
        </authorList>
    </citation>
    <scope>NUCLEOTIDE SEQUENCE [LARGE SCALE GENOMIC DNA]</scope>
    <source>
        <strain evidence="3 4">ALL</strain>
    </source>
</reference>
<feature type="domain" description="Nucleotide-diphospho-sugar transferase" evidence="2">
    <location>
        <begin position="86"/>
        <end position="282"/>
    </location>
</feature>
<accession>A0A4U8V398</accession>
<dbReference type="AlphaFoldDB" id="A0A4U8V398"/>
<gene>
    <name evidence="3" type="ORF">L596_006288</name>
</gene>
<organism evidence="3 4">
    <name type="scientific">Steinernema carpocapsae</name>
    <name type="common">Entomopathogenic nematode</name>
    <dbReference type="NCBI Taxonomy" id="34508"/>
    <lineage>
        <taxon>Eukaryota</taxon>
        <taxon>Metazoa</taxon>
        <taxon>Ecdysozoa</taxon>
        <taxon>Nematoda</taxon>
        <taxon>Chromadorea</taxon>
        <taxon>Rhabditida</taxon>
        <taxon>Tylenchina</taxon>
        <taxon>Panagrolaimomorpha</taxon>
        <taxon>Strongyloidoidea</taxon>
        <taxon>Steinernematidae</taxon>
        <taxon>Steinernema</taxon>
    </lineage>
</organism>
<dbReference type="OrthoDB" id="5779783at2759"/>
<keyword evidence="1" id="KW-0732">Signal</keyword>
<proteinExistence type="predicted"/>
<sequence length="359" mass="41729">MRSDPVGLASHLLVFLMLNNFLRSFMIVREMNECAEQFTLDALVKNAELQNVVDQLSDPFGVVMLNQYAIDITLNFLCNTIDMRGVHDRLLFFTLDDISRYRLLSEYPDLNVFTFKAPCLQETFIPGDATYMSFFLLRTNLIRTLLTFGRSFWMLQADTFWRDTLFKPPNWSKQDTVNVALDQQGYYGSRDARKHQMNGANFFVSYNEKTRKLMDDLFWYQSHFYVTDPDAIKVMCNSQHRFNCSFIDYRMISGWEWIYGDQSMAPSLIQMDGESGGGKIETLKRYNMWFLDDDGVCDNKAVQRATRQMEAGIVPRLFSSSKLKQKFLIATGEVLSSLPIFGTVWRTYGGIPSLYLQFF</sequence>
<keyword evidence="4" id="KW-1185">Reference proteome</keyword>
<feature type="chain" id="PRO_5020828201" description="Nucleotide-diphospho-sugar transferase domain-containing protein" evidence="1">
    <location>
        <begin position="25"/>
        <end position="359"/>
    </location>
</feature>